<name>A0A1C7NN31_9FUNG</name>
<dbReference type="GO" id="GO:0005783">
    <property type="term" value="C:endoplasmic reticulum"/>
    <property type="evidence" value="ECO:0007669"/>
    <property type="project" value="TreeGrafter"/>
</dbReference>
<feature type="chain" id="PRO_5008889796" description="alpha-1,2-Mannosidase" evidence="14">
    <location>
        <begin position="20"/>
        <end position="498"/>
    </location>
</feature>
<evidence type="ECO:0000256" key="3">
    <source>
        <dbReference type="ARBA" id="ARBA00007658"/>
    </source>
</evidence>
<dbReference type="InterPro" id="IPR050749">
    <property type="entry name" value="Glycosyl_Hydrolase_47"/>
</dbReference>
<evidence type="ECO:0000256" key="8">
    <source>
        <dbReference type="ARBA" id="ARBA00023295"/>
    </source>
</evidence>
<dbReference type="PANTHER" id="PTHR11742:SF101">
    <property type="entry name" value="MANNOSYL-OLIGOSACCHARIDE ALPHA-1,2-MANNOSIDASE 1B"/>
    <property type="match status" value="1"/>
</dbReference>
<keyword evidence="11" id="KW-0106">Calcium</keyword>
<feature type="disulfide bond" evidence="12">
    <location>
        <begin position="321"/>
        <end position="354"/>
    </location>
</feature>
<dbReference type="InParanoid" id="A0A1C7NN31"/>
<comment type="catalytic activity">
    <reaction evidence="10">
        <text>N(4)-(alpha-D-Man-(1-&gt;2)-alpha-D-Man-(1-&gt;2)-alpha-D-Man-(1-&gt;3)-[alpha-D-Man-(1-&gt;2)-alpha-D-Man-(1-&gt;3)-[alpha-D-Man-(1-&gt;2)-alpha-D-Man-(1-&gt;6)]-alpha-D-Man-(1-&gt;6)]-beta-D-Man-(1-&gt;4)-beta-D-GlcNAc-(1-&gt;4)-beta-D-GlcNAc)-L-asparaginyl-[protein] (N-glucan mannose isomer 9A1,2,3B1,2,3) + 4 H2O = N(4)-(alpha-D-Man-(1-&gt;3)-[alpha-D-Man-(1-&gt;3)-[alpha-D-Man-(1-&gt;6)]-alpha-D-Man-(1-&gt;6)]-beta-D-Man-(1-&gt;4)-beta-D-GlcNAc-(1-&gt;4)-beta-D-GlcNAc)-L-asparaginyl-[protein] (N-glucan mannose isomer 5A1,2) + 4 beta-D-mannose</text>
        <dbReference type="Rhea" id="RHEA:56008"/>
        <dbReference type="Rhea" id="RHEA-COMP:14356"/>
        <dbReference type="Rhea" id="RHEA-COMP:14367"/>
        <dbReference type="ChEBI" id="CHEBI:15377"/>
        <dbReference type="ChEBI" id="CHEBI:28563"/>
        <dbReference type="ChEBI" id="CHEBI:59087"/>
        <dbReference type="ChEBI" id="CHEBI:139493"/>
        <dbReference type="EC" id="3.2.1.113"/>
    </reaction>
</comment>
<dbReference type="EMBL" id="LUGH01000045">
    <property type="protein sequence ID" value="OBZ90523.1"/>
    <property type="molecule type" value="Genomic_DNA"/>
</dbReference>
<evidence type="ECO:0000256" key="10">
    <source>
        <dbReference type="ARBA" id="ARBA00048605"/>
    </source>
</evidence>
<evidence type="ECO:0000256" key="14">
    <source>
        <dbReference type="SAM" id="SignalP"/>
    </source>
</evidence>
<keyword evidence="8 13" id="KW-0326">Glycosidase</keyword>
<dbReference type="Gene3D" id="1.50.10.10">
    <property type="match status" value="1"/>
</dbReference>
<dbReference type="InterPro" id="IPR036026">
    <property type="entry name" value="Seven-hairpin_glycosidases"/>
</dbReference>
<keyword evidence="16" id="KW-1185">Reference proteome</keyword>
<dbReference type="PANTHER" id="PTHR11742">
    <property type="entry name" value="MANNOSYL-OLIGOSACCHARIDE ALPHA-1,2-MANNOSIDASE-RELATED"/>
    <property type="match status" value="1"/>
</dbReference>
<dbReference type="OrthoDB" id="8118055at2759"/>
<evidence type="ECO:0000256" key="9">
    <source>
        <dbReference type="ARBA" id="ARBA00047669"/>
    </source>
</evidence>
<evidence type="ECO:0000256" key="5">
    <source>
        <dbReference type="ARBA" id="ARBA00022801"/>
    </source>
</evidence>
<dbReference type="PRINTS" id="PR00747">
    <property type="entry name" value="GLYHDRLASE47"/>
</dbReference>
<dbReference type="AlphaFoldDB" id="A0A1C7NN31"/>
<evidence type="ECO:0000256" key="4">
    <source>
        <dbReference type="ARBA" id="ARBA00022729"/>
    </source>
</evidence>
<dbReference type="Pfam" id="PF01532">
    <property type="entry name" value="Glyco_hydro_47"/>
    <property type="match status" value="1"/>
</dbReference>
<dbReference type="STRING" id="101091.A0A1C7NN31"/>
<comment type="catalytic activity">
    <reaction evidence="9">
        <text>N(4)-(alpha-D-Man-(1-&gt;2)-alpha-D-Man-(1-&gt;2)-alpha-D-Man-(1-&gt;3)-[alpha-D-Man-(1-&gt;3)-[alpha-D-Man-(1-&gt;2)-alpha-D-Man-(1-&gt;6)]-alpha-D-Man-(1-&gt;6)]-beta-D-Man-(1-&gt;4)-beta-D-GlcNAc-(1-&gt;4)-beta-D-GlcNAc)-L-asparaginyl-[protein] (N-glucan mannose isomer 8A1,2,3B1,3) + 3 H2O = N(4)-(alpha-D-Man-(1-&gt;3)-[alpha-D-Man-(1-&gt;3)-[alpha-D-Man-(1-&gt;6)]-alpha-D-Man-(1-&gt;6)]-beta-D-Man-(1-&gt;4)-beta-D-GlcNAc-(1-&gt;4)-beta-D-GlcNAc)-L-asparaginyl-[protein] (N-glucan mannose isomer 5A1,2) + 3 beta-D-mannose</text>
        <dbReference type="Rhea" id="RHEA:56028"/>
        <dbReference type="Rhea" id="RHEA-COMP:14358"/>
        <dbReference type="Rhea" id="RHEA-COMP:14367"/>
        <dbReference type="ChEBI" id="CHEBI:15377"/>
        <dbReference type="ChEBI" id="CHEBI:28563"/>
        <dbReference type="ChEBI" id="CHEBI:59087"/>
        <dbReference type="ChEBI" id="CHEBI:60628"/>
        <dbReference type="EC" id="3.2.1.113"/>
    </reaction>
</comment>
<dbReference type="InterPro" id="IPR012341">
    <property type="entry name" value="6hp_glycosidase-like_sf"/>
</dbReference>
<dbReference type="GO" id="GO:0005509">
    <property type="term" value="F:calcium ion binding"/>
    <property type="evidence" value="ECO:0007669"/>
    <property type="project" value="InterPro"/>
</dbReference>
<keyword evidence="11" id="KW-0479">Metal-binding</keyword>
<dbReference type="SUPFAM" id="SSF48225">
    <property type="entry name" value="Seven-hairpin glycosidases"/>
    <property type="match status" value="1"/>
</dbReference>
<feature type="signal peptide" evidence="14">
    <location>
        <begin position="1"/>
        <end position="19"/>
    </location>
</feature>
<keyword evidence="5 13" id="KW-0378">Hydrolase</keyword>
<proteinExistence type="inferred from homology"/>
<sequence>MLSLNRAVACCLFALAVEAAIPSNMLNRACQPKSQRAKLIRDAYLYAYDGYKEFAFGHDELLPVSESHSDSRNGWGASIIDSLDTMLIMGLHDEYEEALGFVEELDFSTAIGNSKGFETNIRYLGGLLAAYDLKPDPILLSKAIEVAELTLVPLFVSTKTPSGRSVKVPLTYMDVNNGNSVNTNTINLAEFGSYLMEFTRLSQVSGDPKYKQLVDDLADAIFEQPSAIPGIYPMDWTVSPFRANEKSYISVGGGADSYYEYLIKNYLLDNKKKPELLKMWQTSVESMDDYMLTPTAEDPEIQFVPAVSDNKLKYYSQELSCFWPGNIVLGATQTQDPSKQNKYIKFARTFLRSCVEVWKDTKTGIAPEAWSFNPIDNRVQDKLTKLINSKHKQKRARTFSIINSIYDLRPGDKQYQDLAWNMFLNIDRYAKAKAGYSRMKDVDQIQTNLDDFQESFFFAETLKYLYLMFVDKDCISLNDFVFNTEAHPFKLPEAIKYQ</sequence>
<dbReference type="GO" id="GO:0016020">
    <property type="term" value="C:membrane"/>
    <property type="evidence" value="ECO:0007669"/>
    <property type="project" value="InterPro"/>
</dbReference>
<keyword evidence="7" id="KW-0325">Glycoprotein</keyword>
<dbReference type="GO" id="GO:0004571">
    <property type="term" value="F:mannosyl-oligosaccharide 1,2-alpha-mannosidase activity"/>
    <property type="evidence" value="ECO:0007669"/>
    <property type="project" value="UniProtKB-EC"/>
</dbReference>
<evidence type="ECO:0000256" key="13">
    <source>
        <dbReference type="RuleBase" id="RU361193"/>
    </source>
</evidence>
<evidence type="ECO:0000256" key="6">
    <source>
        <dbReference type="ARBA" id="ARBA00023157"/>
    </source>
</evidence>
<dbReference type="Proteomes" id="UP000093000">
    <property type="component" value="Unassembled WGS sequence"/>
</dbReference>
<protein>
    <recommendedName>
        <fullName evidence="13">alpha-1,2-Mannosidase</fullName>
        <ecNumber evidence="13">3.2.1.-</ecNumber>
    </recommendedName>
</protein>
<comment type="caution">
    <text evidence="15">The sequence shown here is derived from an EMBL/GenBank/DDBJ whole genome shotgun (WGS) entry which is preliminary data.</text>
</comment>
<dbReference type="GO" id="GO:0036503">
    <property type="term" value="P:ERAD pathway"/>
    <property type="evidence" value="ECO:0007669"/>
    <property type="project" value="UniProtKB-ARBA"/>
</dbReference>
<evidence type="ECO:0000256" key="1">
    <source>
        <dbReference type="ARBA" id="ARBA00001913"/>
    </source>
</evidence>
<keyword evidence="6 12" id="KW-1015">Disulfide bond</keyword>
<dbReference type="InterPro" id="IPR001382">
    <property type="entry name" value="Glyco_hydro_47"/>
</dbReference>
<feature type="binding site" evidence="11">
    <location>
        <position position="484"/>
    </location>
    <ligand>
        <name>Ca(2+)</name>
        <dbReference type="ChEBI" id="CHEBI:29108"/>
    </ligand>
</feature>
<evidence type="ECO:0000256" key="2">
    <source>
        <dbReference type="ARBA" id="ARBA00004922"/>
    </source>
</evidence>
<gene>
    <name evidence="15" type="primary">mns1B_0</name>
    <name evidence="15" type="ORF">A0J61_01427</name>
</gene>
<accession>A0A1C7NN31</accession>
<evidence type="ECO:0000256" key="7">
    <source>
        <dbReference type="ARBA" id="ARBA00023180"/>
    </source>
</evidence>
<dbReference type="GO" id="GO:0005975">
    <property type="term" value="P:carbohydrate metabolic process"/>
    <property type="evidence" value="ECO:0007669"/>
    <property type="project" value="InterPro"/>
</dbReference>
<evidence type="ECO:0000313" key="16">
    <source>
        <dbReference type="Proteomes" id="UP000093000"/>
    </source>
</evidence>
<evidence type="ECO:0000256" key="12">
    <source>
        <dbReference type="PIRSR" id="PIRSR601382-3"/>
    </source>
</evidence>
<comment type="pathway">
    <text evidence="2">Protein modification; protein glycosylation.</text>
</comment>
<organism evidence="15 16">
    <name type="scientific">Choanephora cucurbitarum</name>
    <dbReference type="NCBI Taxonomy" id="101091"/>
    <lineage>
        <taxon>Eukaryota</taxon>
        <taxon>Fungi</taxon>
        <taxon>Fungi incertae sedis</taxon>
        <taxon>Mucoromycota</taxon>
        <taxon>Mucoromycotina</taxon>
        <taxon>Mucoromycetes</taxon>
        <taxon>Mucorales</taxon>
        <taxon>Mucorineae</taxon>
        <taxon>Choanephoraceae</taxon>
        <taxon>Choanephoroideae</taxon>
        <taxon>Choanephora</taxon>
    </lineage>
</organism>
<evidence type="ECO:0000256" key="11">
    <source>
        <dbReference type="PIRSR" id="PIRSR601382-2"/>
    </source>
</evidence>
<keyword evidence="4 14" id="KW-0732">Signal</keyword>
<reference evidence="15 16" key="1">
    <citation type="submission" date="2016-03" db="EMBL/GenBank/DDBJ databases">
        <title>Choanephora cucurbitarum.</title>
        <authorList>
            <person name="Min B."/>
            <person name="Park H."/>
            <person name="Park J.-H."/>
            <person name="Shin H.-D."/>
            <person name="Choi I.-G."/>
        </authorList>
    </citation>
    <scope>NUCLEOTIDE SEQUENCE [LARGE SCALE GENOMIC DNA]</scope>
    <source>
        <strain evidence="15 16">KUS-F28377</strain>
    </source>
</reference>
<dbReference type="EC" id="3.2.1.-" evidence="13"/>
<comment type="cofactor">
    <cofactor evidence="1 11">
        <name>Ca(2+)</name>
        <dbReference type="ChEBI" id="CHEBI:29108"/>
    </cofactor>
</comment>
<evidence type="ECO:0000313" key="15">
    <source>
        <dbReference type="EMBL" id="OBZ90523.1"/>
    </source>
</evidence>
<comment type="similarity">
    <text evidence="3 13">Belongs to the glycosyl hydrolase 47 family.</text>
</comment>